<name>A0ACC3NZ92_9PEZI</name>
<evidence type="ECO:0000313" key="2">
    <source>
        <dbReference type="Proteomes" id="UP001281147"/>
    </source>
</evidence>
<protein>
    <submittedName>
        <fullName evidence="1">Transient receptor putative cation channel sub A member 1</fullName>
    </submittedName>
</protein>
<dbReference type="Proteomes" id="UP001281147">
    <property type="component" value="Unassembled WGS sequence"/>
</dbReference>
<gene>
    <name evidence="1" type="primary">TRPA1</name>
    <name evidence="1" type="ORF">LTR37_000066</name>
</gene>
<sequence>MVDRERYLASFNAVAEIAPQIYGNRPDRAIRWQPSRCTEPEPAMPARLSQDIVTNRRVEQPLRLVNTDVTSMACQVVPKGRLMEIYHATENNDLASLKRLLKLLPPTLLARDINTLFQSVFPGKPPMLIHACLSNARSIVEYLIQFGFDVNIPHAGGGTALHFACASGHTGMVKLLLDSNAQVHYRGEKCSSPLGHAVKSRKTESVRLLLHAGAGIEEGNGHGDESLLEKACGKCKTTPEIVGLLLERGADPSHGGGRILAKALTYASAEIVQMLLSAGAEIGFVSTTWEVQLEEARVGGYMDITYMDMVEKTQLLDEHCTSSVGCNEHPIIRAFQIQAGIQAIRDGNVLQFDQIMRSNHPVDAVARYQATLRVIAAAYTLRYRTRLLGDAASWPNLEMAEFLLQQGLDPNEQDGSGRTALMSACLEDNEEATALLLRHGAATQIADKGGSTPLSEAARRNYVSIVKMLLAAGACVHGSGAMAIRSPLQAACNSRNGHSSFLASDNLEIVRALVAGGADVNAGPGPLPPLESALAWGPAGVVEILLDAGAVIDNCFGWPGGALKRLEGLLGPVQLGQHLIMDAKEKLTAIVTEHAM</sequence>
<accession>A0ACC3NZ92</accession>
<reference evidence="1" key="1">
    <citation type="submission" date="2023-07" db="EMBL/GenBank/DDBJ databases">
        <title>Black Yeasts Isolated from many extreme environments.</title>
        <authorList>
            <person name="Coleine C."/>
            <person name="Stajich J.E."/>
            <person name="Selbmann L."/>
        </authorList>
    </citation>
    <scope>NUCLEOTIDE SEQUENCE</scope>
    <source>
        <strain evidence="1">CCFEE 5714</strain>
    </source>
</reference>
<keyword evidence="1" id="KW-0675">Receptor</keyword>
<organism evidence="1 2">
    <name type="scientific">Vermiconidia calcicola</name>
    <dbReference type="NCBI Taxonomy" id="1690605"/>
    <lineage>
        <taxon>Eukaryota</taxon>
        <taxon>Fungi</taxon>
        <taxon>Dikarya</taxon>
        <taxon>Ascomycota</taxon>
        <taxon>Pezizomycotina</taxon>
        <taxon>Dothideomycetes</taxon>
        <taxon>Dothideomycetidae</taxon>
        <taxon>Mycosphaerellales</taxon>
        <taxon>Extremaceae</taxon>
        <taxon>Vermiconidia</taxon>
    </lineage>
</organism>
<keyword evidence="2" id="KW-1185">Reference proteome</keyword>
<evidence type="ECO:0000313" key="1">
    <source>
        <dbReference type="EMBL" id="KAK3725918.1"/>
    </source>
</evidence>
<proteinExistence type="predicted"/>
<comment type="caution">
    <text evidence="1">The sequence shown here is derived from an EMBL/GenBank/DDBJ whole genome shotgun (WGS) entry which is preliminary data.</text>
</comment>
<dbReference type="EMBL" id="JAUTXU010000001">
    <property type="protein sequence ID" value="KAK3725918.1"/>
    <property type="molecule type" value="Genomic_DNA"/>
</dbReference>